<dbReference type="EMBL" id="CACTIH010001840">
    <property type="protein sequence ID" value="CAA2965356.1"/>
    <property type="molecule type" value="Genomic_DNA"/>
</dbReference>
<keyword evidence="3" id="KW-1185">Reference proteome</keyword>
<dbReference type="InterPro" id="IPR055301">
    <property type="entry name" value="Lea14-like_2"/>
</dbReference>
<feature type="transmembrane region" description="Helical" evidence="1">
    <location>
        <begin position="21"/>
        <end position="47"/>
    </location>
</feature>
<gene>
    <name evidence="2" type="ORF">OLEA9_A066107</name>
</gene>
<dbReference type="OrthoDB" id="685087at2759"/>
<dbReference type="SUPFAM" id="SSF117070">
    <property type="entry name" value="LEA14-like"/>
    <property type="match status" value="1"/>
</dbReference>
<evidence type="ECO:0000313" key="2">
    <source>
        <dbReference type="EMBL" id="CAA2965356.1"/>
    </source>
</evidence>
<sequence length="213" mass="22882">MQQPQFPRSDDRYTKSNRGSTNLASCVAATVFLLSIVAGAVAVYFFLFKPKPPKIAVDAVQFPAFSVTNGTVNFEFFQFVTVTNPNRDEFSHYDSSLQLVYSGEPMGLVFIPAGRIGGGGSQKMSAKFDVQKYPLPTPAKAVVSGGDGGLGFDNSNSFSNGGILAGNTMEIETRMKLVGRVRVLKVFTHKVDSGVRCGVIIEVTRGTVLGVHC</sequence>
<evidence type="ECO:0000313" key="3">
    <source>
        <dbReference type="Proteomes" id="UP000594638"/>
    </source>
</evidence>
<evidence type="ECO:0000256" key="1">
    <source>
        <dbReference type="SAM" id="Phobius"/>
    </source>
</evidence>
<name>A0A8S0QDQ7_OLEEU</name>
<reference evidence="2 3" key="1">
    <citation type="submission" date="2019-12" db="EMBL/GenBank/DDBJ databases">
        <authorList>
            <person name="Alioto T."/>
            <person name="Alioto T."/>
            <person name="Gomez Garrido J."/>
        </authorList>
    </citation>
    <scope>NUCLEOTIDE SEQUENCE [LARGE SCALE GENOMIC DNA]</scope>
</reference>
<dbReference type="PANTHER" id="PTHR31852">
    <property type="entry name" value="LATE EMBRYOGENESIS ABUNDANT (LEA) HYDROXYPROLINE-RICH GLYCOPROTEIN FAMILY"/>
    <property type="match status" value="1"/>
</dbReference>
<dbReference type="Proteomes" id="UP000594638">
    <property type="component" value="Unassembled WGS sequence"/>
</dbReference>
<keyword evidence="1" id="KW-0472">Membrane</keyword>
<proteinExistence type="predicted"/>
<organism evidence="2 3">
    <name type="scientific">Olea europaea subsp. europaea</name>
    <dbReference type="NCBI Taxonomy" id="158383"/>
    <lineage>
        <taxon>Eukaryota</taxon>
        <taxon>Viridiplantae</taxon>
        <taxon>Streptophyta</taxon>
        <taxon>Embryophyta</taxon>
        <taxon>Tracheophyta</taxon>
        <taxon>Spermatophyta</taxon>
        <taxon>Magnoliopsida</taxon>
        <taxon>eudicotyledons</taxon>
        <taxon>Gunneridae</taxon>
        <taxon>Pentapetalae</taxon>
        <taxon>asterids</taxon>
        <taxon>lamiids</taxon>
        <taxon>Lamiales</taxon>
        <taxon>Oleaceae</taxon>
        <taxon>Oleeae</taxon>
        <taxon>Olea</taxon>
    </lineage>
</organism>
<dbReference type="Gramene" id="OE9A066107T1">
    <property type="protein sequence ID" value="OE9A066107C1"/>
    <property type="gene ID" value="OE9A066107"/>
</dbReference>
<protein>
    <submittedName>
        <fullName evidence="2">Late embryogenesis abundant, LEA-14</fullName>
    </submittedName>
</protein>
<dbReference type="AlphaFoldDB" id="A0A8S0QDQ7"/>
<comment type="caution">
    <text evidence="2">The sequence shown here is derived from an EMBL/GenBank/DDBJ whole genome shotgun (WGS) entry which is preliminary data.</text>
</comment>
<keyword evidence="1" id="KW-1133">Transmembrane helix</keyword>
<keyword evidence="1" id="KW-0812">Transmembrane</keyword>
<accession>A0A8S0QDQ7</accession>